<reference evidence="1 2" key="1">
    <citation type="submission" date="2020-07" db="EMBL/GenBank/DDBJ databases">
        <title>Comparative genomics of pyrophilous fungi reveals a link between fire events and developmental genes.</title>
        <authorList>
            <consortium name="DOE Joint Genome Institute"/>
            <person name="Steindorff A.S."/>
            <person name="Carver A."/>
            <person name="Calhoun S."/>
            <person name="Stillman K."/>
            <person name="Liu H."/>
            <person name="Lipzen A."/>
            <person name="Pangilinan J."/>
            <person name="Labutti K."/>
            <person name="Bruns T.D."/>
            <person name="Grigoriev I.V."/>
        </authorList>
    </citation>
    <scope>NUCLEOTIDE SEQUENCE [LARGE SCALE GENOMIC DNA]</scope>
    <source>
        <strain evidence="1 2">CBS 144469</strain>
    </source>
</reference>
<dbReference type="Proteomes" id="UP000521943">
    <property type="component" value="Unassembled WGS sequence"/>
</dbReference>
<accession>A0A8H6HTD2</accession>
<dbReference type="OrthoDB" id="3254233at2759"/>
<comment type="caution">
    <text evidence="1">The sequence shown here is derived from an EMBL/GenBank/DDBJ whole genome shotgun (WGS) entry which is preliminary data.</text>
</comment>
<feature type="non-terminal residue" evidence="1">
    <location>
        <position position="196"/>
    </location>
</feature>
<protein>
    <submittedName>
        <fullName evidence="1">Uncharacterized protein</fullName>
    </submittedName>
</protein>
<sequence length="196" mass="22457">MNRNFVARYLRYNDWGFRTPIRTSEWTETASPLPRPPQHVLDDEDVASTLKSHQHLFRIVTPVNVNRLQQLTTTHPNQDFVLSILQGLRDGFWPWASYPEDHPSSHETVCPPPSTEEQCEFLLAQKDLELSKNRYSEGFRVLLPGMRNTPTFAVPKDGGSDLRMVTNHSKEPFSQNSMVDRVQMPKVPLDGMSILG</sequence>
<evidence type="ECO:0000313" key="2">
    <source>
        <dbReference type="Proteomes" id="UP000521943"/>
    </source>
</evidence>
<dbReference type="AlphaFoldDB" id="A0A8H6HTD2"/>
<keyword evidence="2" id="KW-1185">Reference proteome</keyword>
<proteinExistence type="predicted"/>
<dbReference type="EMBL" id="JACGCI010000050">
    <property type="protein sequence ID" value="KAF6751441.1"/>
    <property type="molecule type" value="Genomic_DNA"/>
</dbReference>
<name>A0A8H6HTD2_9AGAR</name>
<evidence type="ECO:0000313" key="1">
    <source>
        <dbReference type="EMBL" id="KAF6751441.1"/>
    </source>
</evidence>
<organism evidence="1 2">
    <name type="scientific">Ephemerocybe angulata</name>
    <dbReference type="NCBI Taxonomy" id="980116"/>
    <lineage>
        <taxon>Eukaryota</taxon>
        <taxon>Fungi</taxon>
        <taxon>Dikarya</taxon>
        <taxon>Basidiomycota</taxon>
        <taxon>Agaricomycotina</taxon>
        <taxon>Agaricomycetes</taxon>
        <taxon>Agaricomycetidae</taxon>
        <taxon>Agaricales</taxon>
        <taxon>Agaricineae</taxon>
        <taxon>Psathyrellaceae</taxon>
        <taxon>Ephemerocybe</taxon>
    </lineage>
</organism>
<gene>
    <name evidence="1" type="ORF">DFP72DRAFT_816495</name>
</gene>